<evidence type="ECO:0000256" key="3">
    <source>
        <dbReference type="ARBA" id="ARBA00023125"/>
    </source>
</evidence>
<dbReference type="OrthoDB" id="9803188at2"/>
<dbReference type="SUPFAM" id="SSF56349">
    <property type="entry name" value="DNA breaking-rejoining enzymes"/>
    <property type="match status" value="1"/>
</dbReference>
<dbReference type="GO" id="GO:0003677">
    <property type="term" value="F:DNA binding"/>
    <property type="evidence" value="ECO:0007669"/>
    <property type="project" value="UniProtKB-UniRule"/>
</dbReference>
<evidence type="ECO:0000313" key="8">
    <source>
        <dbReference type="EMBL" id="GEM01228.1"/>
    </source>
</evidence>
<dbReference type="Pfam" id="PF14659">
    <property type="entry name" value="Phage_int_SAM_3"/>
    <property type="match status" value="1"/>
</dbReference>
<dbReference type="RefSeq" id="WP_089830515.1">
    <property type="nucleotide sequence ID" value="NZ_BJWI01000007.1"/>
</dbReference>
<dbReference type="InterPro" id="IPR028259">
    <property type="entry name" value="AP2-like_int_N"/>
</dbReference>
<keyword evidence="11" id="KW-1185">Reference proteome</keyword>
<organism evidence="9 10">
    <name type="scientific">Halolactibacillus halophilus</name>
    <dbReference type="NCBI Taxonomy" id="306540"/>
    <lineage>
        <taxon>Bacteria</taxon>
        <taxon>Bacillati</taxon>
        <taxon>Bacillota</taxon>
        <taxon>Bacilli</taxon>
        <taxon>Bacillales</taxon>
        <taxon>Bacillaceae</taxon>
        <taxon>Halolactibacillus</taxon>
    </lineage>
</organism>
<evidence type="ECO:0000313" key="9">
    <source>
        <dbReference type="EMBL" id="SFP11845.1"/>
    </source>
</evidence>
<keyword evidence="2" id="KW-0229">DNA integration</keyword>
<keyword evidence="4" id="KW-0233">DNA recombination</keyword>
<dbReference type="Pfam" id="PF14657">
    <property type="entry name" value="Arm-DNA-bind_4"/>
    <property type="match status" value="1"/>
</dbReference>
<dbReference type="PROSITE" id="PS51898">
    <property type="entry name" value="TYR_RECOMBINASE"/>
    <property type="match status" value="1"/>
</dbReference>
<evidence type="ECO:0000256" key="5">
    <source>
        <dbReference type="PROSITE-ProRule" id="PRU01248"/>
    </source>
</evidence>
<dbReference type="InterPro" id="IPR011010">
    <property type="entry name" value="DNA_brk_join_enz"/>
</dbReference>
<dbReference type="InterPro" id="IPR002104">
    <property type="entry name" value="Integrase_catalytic"/>
</dbReference>
<protein>
    <submittedName>
        <fullName evidence="8">Phage integrase</fullName>
    </submittedName>
    <submittedName>
        <fullName evidence="9">Site-specific recombinase XerD</fullName>
    </submittedName>
</protein>
<dbReference type="PANTHER" id="PTHR30629">
    <property type="entry name" value="PROPHAGE INTEGRASE"/>
    <property type="match status" value="1"/>
</dbReference>
<dbReference type="PANTHER" id="PTHR30629:SF2">
    <property type="entry name" value="PROPHAGE INTEGRASE INTS-RELATED"/>
    <property type="match status" value="1"/>
</dbReference>
<evidence type="ECO:0000259" key="6">
    <source>
        <dbReference type="PROSITE" id="PS51898"/>
    </source>
</evidence>
<gene>
    <name evidence="8" type="ORF">HHA03_07600</name>
    <name evidence="9" type="ORF">SAMN05421839_10655</name>
</gene>
<dbReference type="InterPro" id="IPR004107">
    <property type="entry name" value="Integrase_SAM-like_N"/>
</dbReference>
<reference evidence="8 11" key="2">
    <citation type="submission" date="2019-07" db="EMBL/GenBank/DDBJ databases">
        <title>Whole genome shotgun sequence of Halolactibacillus halophilus NBRC 100868.</title>
        <authorList>
            <person name="Hosoyama A."/>
            <person name="Uohara A."/>
            <person name="Ohji S."/>
            <person name="Ichikawa N."/>
        </authorList>
    </citation>
    <scope>NUCLEOTIDE SEQUENCE [LARGE SCALE GENOMIC DNA]</scope>
    <source>
        <strain evidence="8 11">NBRC 100868</strain>
    </source>
</reference>
<dbReference type="CDD" id="cd01189">
    <property type="entry name" value="INT_ICEBs1_C_like"/>
    <property type="match status" value="1"/>
</dbReference>
<dbReference type="Gene3D" id="1.10.443.10">
    <property type="entry name" value="Intergrase catalytic core"/>
    <property type="match status" value="1"/>
</dbReference>
<comment type="similarity">
    <text evidence="1">Belongs to the 'phage' integrase family.</text>
</comment>
<feature type="domain" description="Core-binding (CB)" evidence="7">
    <location>
        <begin position="58"/>
        <end position="139"/>
    </location>
</feature>
<evidence type="ECO:0000313" key="11">
    <source>
        <dbReference type="Proteomes" id="UP000321547"/>
    </source>
</evidence>
<dbReference type="AlphaFoldDB" id="A0A1I5MQH0"/>
<dbReference type="PROSITE" id="PS51900">
    <property type="entry name" value="CB"/>
    <property type="match status" value="1"/>
</dbReference>
<dbReference type="EMBL" id="BJWI01000007">
    <property type="protein sequence ID" value="GEM01228.1"/>
    <property type="molecule type" value="Genomic_DNA"/>
</dbReference>
<sequence length="359" mass="42329">MTVYKDKKRNTYYYSVTVELKSGEKKRYMKRGFKTQREAKKAEVDFLYEFETADEENVTFSEVADMYTDWYKKRRKESSYNKTESVVRLYLKTHFKNKLIKNITRRDVAVLHDKLLDKLSVASAKKAHTILSAIFNYAIKMEYLKNNVAKEVGNIDLREPKRMNYWQLEEFKQFISVVDRLEYKALFMLLFYGGMRKGEALALTWKDIDLDNNTVDINKTTMKRRVTTPKNESSVRKIQMPSHTINLLAELKISKFSKPDYVVFGEFYDSLSDTSVNRYFDRYIEKAEVTKIRLHDLRHSHASYLINAGNDIQIVSKRLGHANTSTTLDIYAHLYPSKEKEAISQMEDDFKLAKVYKIK</sequence>
<reference evidence="9 10" key="1">
    <citation type="submission" date="2016-10" db="EMBL/GenBank/DDBJ databases">
        <authorList>
            <person name="de Groot N.N."/>
        </authorList>
    </citation>
    <scope>NUCLEOTIDE SEQUENCE [LARGE SCALE GENOMIC DNA]</scope>
    <source>
        <strain evidence="9 10">DSM 17073</strain>
    </source>
</reference>
<dbReference type="Proteomes" id="UP000321547">
    <property type="component" value="Unassembled WGS sequence"/>
</dbReference>
<evidence type="ECO:0000256" key="1">
    <source>
        <dbReference type="ARBA" id="ARBA00008857"/>
    </source>
</evidence>
<dbReference type="Gene3D" id="1.10.150.130">
    <property type="match status" value="1"/>
</dbReference>
<dbReference type="InterPro" id="IPR044068">
    <property type="entry name" value="CB"/>
</dbReference>
<dbReference type="Proteomes" id="UP000242243">
    <property type="component" value="Unassembled WGS sequence"/>
</dbReference>
<name>A0A1I5MQH0_9BACI</name>
<accession>A0A1I5MQH0</accession>
<evidence type="ECO:0000259" key="7">
    <source>
        <dbReference type="PROSITE" id="PS51900"/>
    </source>
</evidence>
<dbReference type="Pfam" id="PF00589">
    <property type="entry name" value="Phage_integrase"/>
    <property type="match status" value="1"/>
</dbReference>
<dbReference type="EMBL" id="FOXC01000006">
    <property type="protein sequence ID" value="SFP11845.1"/>
    <property type="molecule type" value="Genomic_DNA"/>
</dbReference>
<dbReference type="InterPro" id="IPR010998">
    <property type="entry name" value="Integrase_recombinase_N"/>
</dbReference>
<dbReference type="InterPro" id="IPR050808">
    <property type="entry name" value="Phage_Integrase"/>
</dbReference>
<dbReference type="GO" id="GO:0006310">
    <property type="term" value="P:DNA recombination"/>
    <property type="evidence" value="ECO:0007669"/>
    <property type="project" value="UniProtKB-KW"/>
</dbReference>
<dbReference type="GO" id="GO:0015074">
    <property type="term" value="P:DNA integration"/>
    <property type="evidence" value="ECO:0007669"/>
    <property type="project" value="UniProtKB-KW"/>
</dbReference>
<evidence type="ECO:0000256" key="4">
    <source>
        <dbReference type="ARBA" id="ARBA00023172"/>
    </source>
</evidence>
<keyword evidence="3 5" id="KW-0238">DNA-binding</keyword>
<dbReference type="InterPro" id="IPR013762">
    <property type="entry name" value="Integrase-like_cat_sf"/>
</dbReference>
<evidence type="ECO:0000313" key="10">
    <source>
        <dbReference type="Proteomes" id="UP000242243"/>
    </source>
</evidence>
<dbReference type="STRING" id="306540.SAMN05421839_10655"/>
<proteinExistence type="inferred from homology"/>
<feature type="domain" description="Tyr recombinase" evidence="6">
    <location>
        <begin position="158"/>
        <end position="344"/>
    </location>
</feature>
<evidence type="ECO:0000256" key="2">
    <source>
        <dbReference type="ARBA" id="ARBA00022908"/>
    </source>
</evidence>